<protein>
    <recommendedName>
        <fullName evidence="4">Type I restriction modification DNA specificity domain-containing protein</fullName>
    </recommendedName>
</protein>
<dbReference type="EMBL" id="CP014873">
    <property type="protein sequence ID" value="ANK62982.1"/>
    <property type="molecule type" value="Genomic_DNA"/>
</dbReference>
<dbReference type="InterPro" id="IPR052021">
    <property type="entry name" value="Type-I_RS_S_subunit"/>
</dbReference>
<dbReference type="Proteomes" id="UP000078582">
    <property type="component" value="Chromosome"/>
</dbReference>
<dbReference type="Pfam" id="PF01420">
    <property type="entry name" value="Methylase_S"/>
    <property type="match status" value="1"/>
</dbReference>
<dbReference type="PANTHER" id="PTHR30408">
    <property type="entry name" value="TYPE-1 RESTRICTION ENZYME ECOKI SPECIFICITY PROTEIN"/>
    <property type="match status" value="1"/>
</dbReference>
<accession>A0A192H437</accession>
<dbReference type="SUPFAM" id="SSF116734">
    <property type="entry name" value="DNA methylase specificity domain"/>
    <property type="match status" value="2"/>
</dbReference>
<dbReference type="STRING" id="375175.AYR53_09545"/>
<dbReference type="GO" id="GO:0003677">
    <property type="term" value="F:DNA binding"/>
    <property type="evidence" value="ECO:0007669"/>
    <property type="project" value="UniProtKB-KW"/>
</dbReference>
<feature type="domain" description="Type I restriction modification DNA specificity" evidence="4">
    <location>
        <begin position="18"/>
        <end position="190"/>
    </location>
</feature>
<evidence type="ECO:0000256" key="2">
    <source>
        <dbReference type="ARBA" id="ARBA00022747"/>
    </source>
</evidence>
<dbReference type="GO" id="GO:0009307">
    <property type="term" value="P:DNA restriction-modification system"/>
    <property type="evidence" value="ECO:0007669"/>
    <property type="project" value="UniProtKB-KW"/>
</dbReference>
<comment type="similarity">
    <text evidence="1">Belongs to the type-I restriction system S methylase family.</text>
</comment>
<dbReference type="CDD" id="cd17515">
    <property type="entry name" value="RMtype1_S_MjaORF132P_Sau1132ORF3780P-TRD1-CR1_like"/>
    <property type="match status" value="1"/>
</dbReference>
<dbReference type="Gene3D" id="1.10.287.1120">
    <property type="entry name" value="Bipartite methylase S protein"/>
    <property type="match status" value="1"/>
</dbReference>
<sequence>MTEVKRRVPLIRFKGFSDDWNERVLNDIATCFSGGTPSAKSKKYYGGNIPFIRSGEINKSSTELFITEDGLDNSSAKMVKRGDILFALYGATSGEVGISKINGAINQAVLAINPIQKDDPYLITQWLKRQKKIITGTYLQGGQGNLSASIVKKLIISLSRNLSEQKKVSDFFKTIDNLIAANQRKLELLNQLKKGFIRRIINQELRFKEFPDAWKDHTLGSFIIEYSGKTKINNQYPILTSSRKGLFLQMDYYGGHQIASKNNIGYNIVPRGYFTYRHMSDDEVFKFNINELVDYGIVSTLYPVFKTTSALNPYFLQYLLNYGDTFKRYALIQKQGGS</sequence>
<dbReference type="Gene3D" id="3.90.220.20">
    <property type="entry name" value="DNA methylase specificity domains"/>
    <property type="match status" value="2"/>
</dbReference>
<evidence type="ECO:0000256" key="1">
    <source>
        <dbReference type="ARBA" id="ARBA00010923"/>
    </source>
</evidence>
<evidence type="ECO:0000256" key="3">
    <source>
        <dbReference type="ARBA" id="ARBA00023125"/>
    </source>
</evidence>
<keyword evidence="3" id="KW-0238">DNA-binding</keyword>
<dbReference type="GeneID" id="77610030"/>
<dbReference type="PANTHER" id="PTHR30408:SF12">
    <property type="entry name" value="TYPE I RESTRICTION ENZYME MJAVIII SPECIFICITY SUBUNIT"/>
    <property type="match status" value="1"/>
</dbReference>
<keyword evidence="6" id="KW-1185">Reference proteome</keyword>
<dbReference type="RefSeq" id="WP_239691354.1">
    <property type="nucleotide sequence ID" value="NZ_CP014873.1"/>
</dbReference>
<evidence type="ECO:0000259" key="4">
    <source>
        <dbReference type="Pfam" id="PF01420"/>
    </source>
</evidence>
<dbReference type="AlphaFoldDB" id="A0A192H437"/>
<proteinExistence type="inferred from homology"/>
<dbReference type="InterPro" id="IPR044946">
    <property type="entry name" value="Restrct_endonuc_typeI_TRD_sf"/>
</dbReference>
<dbReference type="REBASE" id="153007">
    <property type="entry name" value="S2.Lba1989ORF9550P"/>
</dbReference>
<reference evidence="5 6" key="1">
    <citation type="submission" date="2016-03" db="EMBL/GenBank/DDBJ databases">
        <title>Pediococcus and Lactobacillus from brewery environment - whole genome sequencing and assembly.</title>
        <authorList>
            <person name="Behr J."/>
            <person name="Geissler A.J."/>
            <person name="Vogel R.F."/>
        </authorList>
    </citation>
    <scope>NUCLEOTIDE SEQUENCE [LARGE SCALE GENOMIC DNA]</scope>
    <source>
        <strain evidence="5 6">TMW 1.1989</strain>
    </source>
</reference>
<keyword evidence="2" id="KW-0680">Restriction system</keyword>
<name>A0A192H437_9LACO</name>
<gene>
    <name evidence="5" type="ORF">AYR53_09545</name>
</gene>
<dbReference type="InterPro" id="IPR000055">
    <property type="entry name" value="Restrct_endonuc_typeI_TRD"/>
</dbReference>
<evidence type="ECO:0000313" key="6">
    <source>
        <dbReference type="Proteomes" id="UP000078582"/>
    </source>
</evidence>
<organism evidence="5 6">
    <name type="scientific">Loigolactobacillus backii</name>
    <dbReference type="NCBI Taxonomy" id="375175"/>
    <lineage>
        <taxon>Bacteria</taxon>
        <taxon>Bacillati</taxon>
        <taxon>Bacillota</taxon>
        <taxon>Bacilli</taxon>
        <taxon>Lactobacillales</taxon>
        <taxon>Lactobacillaceae</taxon>
        <taxon>Loigolactobacillus</taxon>
    </lineage>
</organism>
<evidence type="ECO:0000313" key="5">
    <source>
        <dbReference type="EMBL" id="ANK62982.1"/>
    </source>
</evidence>